<dbReference type="OrthoDB" id="2758145at2759"/>
<protein>
    <submittedName>
        <fullName evidence="2">Uncharacterized protein</fullName>
    </submittedName>
</protein>
<organism evidence="2 3">
    <name type="scientific">Puccinia graminis f. sp. tritici</name>
    <dbReference type="NCBI Taxonomy" id="56615"/>
    <lineage>
        <taxon>Eukaryota</taxon>
        <taxon>Fungi</taxon>
        <taxon>Dikarya</taxon>
        <taxon>Basidiomycota</taxon>
        <taxon>Pucciniomycotina</taxon>
        <taxon>Pucciniomycetes</taxon>
        <taxon>Pucciniales</taxon>
        <taxon>Pucciniaceae</taxon>
        <taxon>Puccinia</taxon>
    </lineage>
</organism>
<gene>
    <name evidence="2" type="ORF">PGT21_003181</name>
</gene>
<dbReference type="AlphaFoldDB" id="A0A5B0MDY3"/>
<dbReference type="PANTHER" id="PTHR34409">
    <property type="entry name" value="SET DOMAIN-CONTAINING PROTEIN"/>
    <property type="match status" value="1"/>
</dbReference>
<keyword evidence="3" id="KW-1185">Reference proteome</keyword>
<evidence type="ECO:0000256" key="1">
    <source>
        <dbReference type="SAM" id="MobiDB-lite"/>
    </source>
</evidence>
<evidence type="ECO:0000313" key="2">
    <source>
        <dbReference type="EMBL" id="KAA1074376.1"/>
    </source>
</evidence>
<dbReference type="EMBL" id="VSWC01000157">
    <property type="protein sequence ID" value="KAA1074376.1"/>
    <property type="molecule type" value="Genomic_DNA"/>
</dbReference>
<feature type="region of interest" description="Disordered" evidence="1">
    <location>
        <begin position="1"/>
        <end position="66"/>
    </location>
</feature>
<feature type="compositionally biased region" description="Polar residues" evidence="1">
    <location>
        <begin position="1"/>
        <end position="11"/>
    </location>
</feature>
<dbReference type="PANTHER" id="PTHR34409:SF1">
    <property type="entry name" value="MYB-LIKE DOMAIN-CONTAINING PROTEIN"/>
    <property type="match status" value="1"/>
</dbReference>
<evidence type="ECO:0000313" key="3">
    <source>
        <dbReference type="Proteomes" id="UP000324748"/>
    </source>
</evidence>
<reference evidence="2 3" key="1">
    <citation type="submission" date="2019-05" db="EMBL/GenBank/DDBJ databases">
        <title>Emergence of the Ug99 lineage of the wheat stem rust pathogen through somatic hybridization.</title>
        <authorList>
            <person name="Li F."/>
            <person name="Upadhyaya N.M."/>
            <person name="Sperschneider J."/>
            <person name="Matny O."/>
            <person name="Nguyen-Phuc H."/>
            <person name="Mago R."/>
            <person name="Raley C."/>
            <person name="Miller M.E."/>
            <person name="Silverstein K.A.T."/>
            <person name="Henningsen E."/>
            <person name="Hirsch C.D."/>
            <person name="Visser B."/>
            <person name="Pretorius Z.A."/>
            <person name="Steffenson B.J."/>
            <person name="Schwessinger B."/>
            <person name="Dodds P.N."/>
            <person name="Figueroa M."/>
        </authorList>
    </citation>
    <scope>NUCLEOTIDE SEQUENCE [LARGE SCALE GENOMIC DNA]</scope>
    <source>
        <strain evidence="2">21-0</strain>
    </source>
</reference>
<comment type="caution">
    <text evidence="2">The sequence shown here is derived from an EMBL/GenBank/DDBJ whole genome shotgun (WGS) entry which is preliminary data.</text>
</comment>
<feature type="compositionally biased region" description="Polar residues" evidence="1">
    <location>
        <begin position="20"/>
        <end position="54"/>
    </location>
</feature>
<name>A0A5B0MDY3_PUCGR</name>
<accession>A0A5B0MDY3</accession>
<proteinExistence type="predicted"/>
<dbReference type="Proteomes" id="UP000324748">
    <property type="component" value="Unassembled WGS sequence"/>
</dbReference>
<sequence>MSNPNNPNEASPTAPIPHPSQAQAGPRTSQNPRPSKSGQQSTRGGCGSTNSSQKRAGGRAPGSQGYLQADCKALNHCVRQILPLGSQEWSKVQALYNHWAIANN</sequence>